<organism evidence="1 2">
    <name type="scientific">Bacillus carboniphilus</name>
    <dbReference type="NCBI Taxonomy" id="86663"/>
    <lineage>
        <taxon>Bacteria</taxon>
        <taxon>Bacillati</taxon>
        <taxon>Bacillota</taxon>
        <taxon>Bacilli</taxon>
        <taxon>Bacillales</taxon>
        <taxon>Bacillaceae</taxon>
        <taxon>Bacillus</taxon>
    </lineage>
</organism>
<dbReference type="InterPro" id="IPR027417">
    <property type="entry name" value="P-loop_NTPase"/>
</dbReference>
<keyword evidence="2" id="KW-1185">Reference proteome</keyword>
<name>A0ABY9JRS6_9BACI</name>
<proteinExistence type="predicted"/>
<protein>
    <submittedName>
        <fullName evidence="1">Sulfotransferase family protein</fullName>
    </submittedName>
</protein>
<sequence length="219" mass="25790">MDKNKLFLIFCLHRSGSSATAGVLAQLGVHMGDNLLQPSETNSKGYFENKDFVSINEVLLYENGANWAKQPNPFNLTLSSKMEQVISKFIDYHQRAVWGLKDPRTLLTFELWESYFKRSNDIYYIFVHRDFQESVVSLMKRHQFTEQIAYEILIPYLKRHYYYRHIYLSSNEKVIDISFNDLVSDPSLFTAQMNKILGNPKEENLEKVRSFIEEDLKHE</sequence>
<dbReference type="Gene3D" id="3.40.50.300">
    <property type="entry name" value="P-loop containing nucleotide triphosphate hydrolases"/>
    <property type="match status" value="1"/>
</dbReference>
<dbReference type="EMBL" id="CP129013">
    <property type="protein sequence ID" value="WLR42109.1"/>
    <property type="molecule type" value="Genomic_DNA"/>
</dbReference>
<dbReference type="Proteomes" id="UP001197974">
    <property type="component" value="Chromosome"/>
</dbReference>
<evidence type="ECO:0000313" key="2">
    <source>
        <dbReference type="Proteomes" id="UP001197974"/>
    </source>
</evidence>
<evidence type="ECO:0000313" key="1">
    <source>
        <dbReference type="EMBL" id="WLR42109.1"/>
    </source>
</evidence>
<gene>
    <name evidence="1" type="ORF">LC087_15260</name>
</gene>
<dbReference type="SUPFAM" id="SSF52540">
    <property type="entry name" value="P-loop containing nucleoside triphosphate hydrolases"/>
    <property type="match status" value="1"/>
</dbReference>
<accession>A0ABY9JRS6</accession>
<reference evidence="1 2" key="1">
    <citation type="submission" date="2023-06" db="EMBL/GenBank/DDBJ databases">
        <title>Five Gram-positive bacteria isolated from mangrove sediments in Shenzhen, Guangdong, China.</title>
        <authorList>
            <person name="Yu S."/>
            <person name="Zheng W."/>
            <person name="Huang Y."/>
        </authorList>
    </citation>
    <scope>NUCLEOTIDE SEQUENCE [LARGE SCALE GENOMIC DNA]</scope>
    <source>
        <strain evidence="1 2">SaN35-3</strain>
    </source>
</reference>
<dbReference type="RefSeq" id="WP_226540552.1">
    <property type="nucleotide sequence ID" value="NZ_CP129013.1"/>
</dbReference>